<organism evidence="1 2">
    <name type="scientific">Candidatus Chisholmbacteria bacterium RIFCSPHIGHO2_01_FULL_52_32</name>
    <dbReference type="NCBI Taxonomy" id="1797591"/>
    <lineage>
        <taxon>Bacteria</taxon>
        <taxon>Candidatus Chisholmiibacteriota</taxon>
    </lineage>
</organism>
<comment type="caution">
    <text evidence="1">The sequence shown here is derived from an EMBL/GenBank/DDBJ whole genome shotgun (WGS) entry which is preliminary data.</text>
</comment>
<dbReference type="NCBIfam" id="TIGR04256">
    <property type="entry name" value="GxxExxY"/>
    <property type="match status" value="1"/>
</dbReference>
<protein>
    <recommendedName>
        <fullName evidence="3">GxxExxY protein</fullName>
    </recommendedName>
</protein>
<gene>
    <name evidence="1" type="ORF">A2786_02380</name>
</gene>
<dbReference type="EMBL" id="MHCJ01000003">
    <property type="protein sequence ID" value="OGY18342.1"/>
    <property type="molecule type" value="Genomic_DNA"/>
</dbReference>
<evidence type="ECO:0008006" key="3">
    <source>
        <dbReference type="Google" id="ProtNLM"/>
    </source>
</evidence>
<evidence type="ECO:0000313" key="1">
    <source>
        <dbReference type="EMBL" id="OGY18342.1"/>
    </source>
</evidence>
<dbReference type="Proteomes" id="UP000179233">
    <property type="component" value="Unassembled WGS sequence"/>
</dbReference>
<dbReference type="Pfam" id="PF13366">
    <property type="entry name" value="PDDEXK_3"/>
    <property type="match status" value="1"/>
</dbReference>
<reference evidence="1 2" key="1">
    <citation type="journal article" date="2016" name="Nat. Commun.">
        <title>Thousands of microbial genomes shed light on interconnected biogeochemical processes in an aquifer system.</title>
        <authorList>
            <person name="Anantharaman K."/>
            <person name="Brown C.T."/>
            <person name="Hug L.A."/>
            <person name="Sharon I."/>
            <person name="Castelle C.J."/>
            <person name="Probst A.J."/>
            <person name="Thomas B.C."/>
            <person name="Singh A."/>
            <person name="Wilkins M.J."/>
            <person name="Karaoz U."/>
            <person name="Brodie E.L."/>
            <person name="Williams K.H."/>
            <person name="Hubbard S.S."/>
            <person name="Banfield J.F."/>
        </authorList>
    </citation>
    <scope>NUCLEOTIDE SEQUENCE [LARGE SCALE GENOMIC DNA]</scope>
</reference>
<proteinExistence type="predicted"/>
<name>A0A1G1VSH1_9BACT</name>
<evidence type="ECO:0000313" key="2">
    <source>
        <dbReference type="Proteomes" id="UP000179233"/>
    </source>
</evidence>
<dbReference type="InterPro" id="IPR026350">
    <property type="entry name" value="GxxExxY"/>
</dbReference>
<dbReference type="AlphaFoldDB" id="A0A1G1VSH1"/>
<sequence>MHKSTLIEQKLTHQIIGIAFEAQNKLGNLLQEKYYQRAIARLLTRERIKFNQEKPVNILLDGQKIGHYKVDFVIEDKVILEIKTTDIALSTYHHQILSYMNQLQVRVGLLANFRQPKLQIKRLILPNKYLFKSA</sequence>
<accession>A0A1G1VSH1</accession>